<dbReference type="KEGG" id="qsa:O6P43_006462"/>
<proteinExistence type="inferred from homology"/>
<feature type="signal peptide" evidence="10">
    <location>
        <begin position="1"/>
        <end position="32"/>
    </location>
</feature>
<keyword evidence="12" id="KW-1185">Reference proteome</keyword>
<evidence type="ECO:0000313" key="11">
    <source>
        <dbReference type="EMBL" id="KAJ7976720.1"/>
    </source>
</evidence>
<feature type="chain" id="PRO_5042132456" description="glucan endo-1,3-beta-D-glucosidase" evidence="10">
    <location>
        <begin position="33"/>
        <end position="344"/>
    </location>
</feature>
<dbReference type="Pfam" id="PF00332">
    <property type="entry name" value="Glyco_hydro_17"/>
    <property type="match status" value="1"/>
</dbReference>
<dbReference type="GO" id="GO:0042973">
    <property type="term" value="F:glucan endo-1,3-beta-D-glucosidase activity"/>
    <property type="evidence" value="ECO:0007669"/>
    <property type="project" value="UniProtKB-EC"/>
</dbReference>
<evidence type="ECO:0000256" key="10">
    <source>
        <dbReference type="SAM" id="SignalP"/>
    </source>
</evidence>
<sequence length="344" mass="37672">MAKSHLAAKSTSMVFIILLFPLVLSSIGKTGAQTGVCYGRLGDGLPSPQEVVALYKQNNIQRMRIYSPDQDVLEALRGSNIELILDVPKDKLQNIAASQDNANTWVQNNVKNYGNVKFRYIAVGNEVKPSEPSAQFLVPAMQNIQNAISAAGLGQIKVSTSVEFGFVGISYPPSNASIKPEYGQLIDSIIRFLVNNQSPLLVNIYPYLSYIENTKDIPLDYALFTAQSVVVNDTPFEYQNLFDAMVDASYAALEKAGGGSLNIVVSESGWPSAGGTEASIDNARTYLSNLVQHVKGRGTPRKPGSGIETYVFALFDENHKNPEYEKHWGLFSPDKQAKYQISFS</sequence>
<comment type="similarity">
    <text evidence="2 8">Belongs to the glycosyl hydrolase 17 family.</text>
</comment>
<evidence type="ECO:0000256" key="5">
    <source>
        <dbReference type="ARBA" id="ARBA00023295"/>
    </source>
</evidence>
<dbReference type="InterPro" id="IPR017853">
    <property type="entry name" value="GH"/>
</dbReference>
<name>A0AAD7VIG5_QUISA</name>
<evidence type="ECO:0000313" key="12">
    <source>
        <dbReference type="Proteomes" id="UP001163823"/>
    </source>
</evidence>
<dbReference type="InterPro" id="IPR044965">
    <property type="entry name" value="Glyco_hydro_17_plant"/>
</dbReference>
<dbReference type="EMBL" id="JARAOO010000003">
    <property type="protein sequence ID" value="KAJ7976720.1"/>
    <property type="molecule type" value="Genomic_DNA"/>
</dbReference>
<dbReference type="PANTHER" id="PTHR32227">
    <property type="entry name" value="GLUCAN ENDO-1,3-BETA-GLUCOSIDASE BG1-RELATED-RELATED"/>
    <property type="match status" value="1"/>
</dbReference>
<dbReference type="InterPro" id="IPR000490">
    <property type="entry name" value="Glyco_hydro_17"/>
</dbReference>
<evidence type="ECO:0000256" key="6">
    <source>
        <dbReference type="ARBA" id="ARBA00033335"/>
    </source>
</evidence>
<comment type="catalytic activity">
    <reaction evidence="1">
        <text>Hydrolysis of (1-&gt;3)-beta-D-glucosidic linkages in (1-&gt;3)-beta-D-glucans.</text>
        <dbReference type="EC" id="3.2.1.39"/>
    </reaction>
</comment>
<keyword evidence="10" id="KW-0732">Signal</keyword>
<dbReference type="GO" id="GO:0005975">
    <property type="term" value="P:carbohydrate metabolic process"/>
    <property type="evidence" value="ECO:0007669"/>
    <property type="project" value="InterPro"/>
</dbReference>
<dbReference type="Proteomes" id="UP001163823">
    <property type="component" value="Chromosome 3"/>
</dbReference>
<dbReference type="FunFam" id="3.20.20.80:FF:000010">
    <property type="entry name" value="glucan endo-1,3-beta-glucosidase, basic"/>
    <property type="match status" value="1"/>
</dbReference>
<evidence type="ECO:0000256" key="9">
    <source>
        <dbReference type="RuleBase" id="RU004336"/>
    </source>
</evidence>
<accession>A0AAD7VIG5</accession>
<dbReference type="Gene3D" id="3.20.20.80">
    <property type="entry name" value="Glycosidases"/>
    <property type="match status" value="1"/>
</dbReference>
<dbReference type="AlphaFoldDB" id="A0AAD7VIG5"/>
<evidence type="ECO:0000256" key="1">
    <source>
        <dbReference type="ARBA" id="ARBA00000382"/>
    </source>
</evidence>
<evidence type="ECO:0000256" key="4">
    <source>
        <dbReference type="ARBA" id="ARBA00022801"/>
    </source>
</evidence>
<evidence type="ECO:0000256" key="8">
    <source>
        <dbReference type="RuleBase" id="RU004335"/>
    </source>
</evidence>
<keyword evidence="4 9" id="KW-0378">Hydrolase</keyword>
<keyword evidence="5 9" id="KW-0326">Glycosidase</keyword>
<protein>
    <recommendedName>
        <fullName evidence="3">glucan endo-1,3-beta-D-glucosidase</fullName>
        <ecNumber evidence="3">3.2.1.39</ecNumber>
    </recommendedName>
    <alternativeName>
        <fullName evidence="6">(1-&gt;3)-beta-glucan endohydrolase</fullName>
    </alternativeName>
    <alternativeName>
        <fullName evidence="7">Beta-1,3-endoglucanase</fullName>
    </alternativeName>
</protein>
<comment type="caution">
    <text evidence="11">The sequence shown here is derived from an EMBL/GenBank/DDBJ whole genome shotgun (WGS) entry which is preliminary data.</text>
</comment>
<dbReference type="EC" id="3.2.1.39" evidence="3"/>
<organism evidence="11 12">
    <name type="scientific">Quillaja saponaria</name>
    <name type="common">Soap bark tree</name>
    <dbReference type="NCBI Taxonomy" id="32244"/>
    <lineage>
        <taxon>Eukaryota</taxon>
        <taxon>Viridiplantae</taxon>
        <taxon>Streptophyta</taxon>
        <taxon>Embryophyta</taxon>
        <taxon>Tracheophyta</taxon>
        <taxon>Spermatophyta</taxon>
        <taxon>Magnoliopsida</taxon>
        <taxon>eudicotyledons</taxon>
        <taxon>Gunneridae</taxon>
        <taxon>Pentapetalae</taxon>
        <taxon>rosids</taxon>
        <taxon>fabids</taxon>
        <taxon>Fabales</taxon>
        <taxon>Quillajaceae</taxon>
        <taxon>Quillaja</taxon>
    </lineage>
</organism>
<dbReference type="PROSITE" id="PS00587">
    <property type="entry name" value="GLYCOSYL_HYDROL_F17"/>
    <property type="match status" value="1"/>
</dbReference>
<reference evidence="11" key="1">
    <citation type="journal article" date="2023" name="Science">
        <title>Elucidation of the pathway for biosynthesis of saponin adjuvants from the soapbark tree.</title>
        <authorList>
            <person name="Reed J."/>
            <person name="Orme A."/>
            <person name="El-Demerdash A."/>
            <person name="Owen C."/>
            <person name="Martin L.B.B."/>
            <person name="Misra R.C."/>
            <person name="Kikuchi S."/>
            <person name="Rejzek M."/>
            <person name="Martin A.C."/>
            <person name="Harkess A."/>
            <person name="Leebens-Mack J."/>
            <person name="Louveau T."/>
            <person name="Stephenson M.J."/>
            <person name="Osbourn A."/>
        </authorList>
    </citation>
    <scope>NUCLEOTIDE SEQUENCE</scope>
    <source>
        <strain evidence="11">S10</strain>
    </source>
</reference>
<evidence type="ECO:0000256" key="7">
    <source>
        <dbReference type="ARBA" id="ARBA00033417"/>
    </source>
</evidence>
<evidence type="ECO:0000256" key="3">
    <source>
        <dbReference type="ARBA" id="ARBA00012780"/>
    </source>
</evidence>
<gene>
    <name evidence="11" type="ORF">O6P43_006462</name>
</gene>
<dbReference type="SUPFAM" id="SSF51445">
    <property type="entry name" value="(Trans)glycosidases"/>
    <property type="match status" value="1"/>
</dbReference>
<evidence type="ECO:0000256" key="2">
    <source>
        <dbReference type="ARBA" id="ARBA00008773"/>
    </source>
</evidence>